<protein>
    <recommendedName>
        <fullName evidence="4">CBM2 domain-containing protein</fullName>
    </recommendedName>
</protein>
<dbReference type="Gene3D" id="2.60.40.290">
    <property type="match status" value="1"/>
</dbReference>
<dbReference type="SUPFAM" id="SSF49384">
    <property type="entry name" value="Carbohydrate-binding domain"/>
    <property type="match status" value="1"/>
</dbReference>
<feature type="compositionally biased region" description="Polar residues" evidence="1">
    <location>
        <begin position="325"/>
        <end position="335"/>
    </location>
</feature>
<evidence type="ECO:0000256" key="1">
    <source>
        <dbReference type="SAM" id="MobiDB-lite"/>
    </source>
</evidence>
<dbReference type="InterPro" id="IPR008965">
    <property type="entry name" value="CBM2/CBM3_carb-bd_dom_sf"/>
</dbReference>
<evidence type="ECO:0000313" key="3">
    <source>
        <dbReference type="Proteomes" id="UP000198953"/>
    </source>
</evidence>
<dbReference type="InterPro" id="IPR012291">
    <property type="entry name" value="CBM2_carb-bd_dom_sf"/>
</dbReference>
<feature type="compositionally biased region" description="Polar residues" evidence="1">
    <location>
        <begin position="440"/>
        <end position="464"/>
    </location>
</feature>
<dbReference type="EMBL" id="FOBF01000016">
    <property type="protein sequence ID" value="SEM71567.1"/>
    <property type="molecule type" value="Genomic_DNA"/>
</dbReference>
<keyword evidence="3" id="KW-1185">Reference proteome</keyword>
<name>A0A1H8APX1_9ACTN</name>
<dbReference type="AlphaFoldDB" id="A0A1H8APX1"/>
<organism evidence="2 3">
    <name type="scientific">Nonomuraea pusilla</name>
    <dbReference type="NCBI Taxonomy" id="46177"/>
    <lineage>
        <taxon>Bacteria</taxon>
        <taxon>Bacillati</taxon>
        <taxon>Actinomycetota</taxon>
        <taxon>Actinomycetes</taxon>
        <taxon>Streptosporangiales</taxon>
        <taxon>Streptosporangiaceae</taxon>
        <taxon>Nonomuraea</taxon>
    </lineage>
</organism>
<gene>
    <name evidence="2" type="ORF">SAMN05660976_05892</name>
</gene>
<feature type="compositionally biased region" description="Basic and acidic residues" evidence="1">
    <location>
        <begin position="47"/>
        <end position="58"/>
    </location>
</feature>
<reference evidence="2 3" key="1">
    <citation type="submission" date="2016-10" db="EMBL/GenBank/DDBJ databases">
        <authorList>
            <person name="de Groot N.N."/>
        </authorList>
    </citation>
    <scope>NUCLEOTIDE SEQUENCE [LARGE SCALE GENOMIC DNA]</scope>
    <source>
        <strain evidence="2 3">DSM 43357</strain>
    </source>
</reference>
<dbReference type="GO" id="GO:0030247">
    <property type="term" value="F:polysaccharide binding"/>
    <property type="evidence" value="ECO:0007669"/>
    <property type="project" value="InterPro"/>
</dbReference>
<accession>A0A1H8APX1</accession>
<feature type="compositionally biased region" description="Low complexity" evidence="1">
    <location>
        <begin position="369"/>
        <end position="383"/>
    </location>
</feature>
<dbReference type="GO" id="GO:0004553">
    <property type="term" value="F:hydrolase activity, hydrolyzing O-glycosyl compounds"/>
    <property type="evidence" value="ECO:0007669"/>
    <property type="project" value="InterPro"/>
</dbReference>
<sequence length="556" mass="55497">MGRHGTGGSDDGEERGSGSAFWGPDEQPGWPAPPDQPAVTGQWAPMPRHDDDHPRRTPSEPSEPFETTGAYALPTDAGTGLPPTGGPTGLPPSGGSTGLPPSGGPGSAPLRPDPLGTQAGPFETTGAFAIPPDWDAARPGSAPGSPGPAPQGPAPFGEPGAPFGAPGHTAVFGTAPFGDPERTAAFGTGPSGDPERTAAFDSPSGPTSVYGGPPEPGDVKVAGTPAHPPTPAPTPAWAEAETGFLTSGWSEDDGALDEPEPRRGRGRRRESRGRDDGAPPSGGGRGGKGKLALLSVAAVVVVLGGTVMGVNLLSSSDDAGACTGSACTAVSTSAGPATGASDPAEETEPAEEPTDEPTEEPTEDDDRATPSTAPTAPNTSGVRPSRRPTPTPSKTKVPTSHRPTRPPTRSPAEDTASDAPTDTASPLGDGGTGVVPTVGSEQQPTPSQTATNESAPSGGSVNVRQTVRQRGTDYTAKLRVSNVSRETLENPTLSVPVEGRVQNVSGGTWTQDGDLLIIDLSASLATGDSAEVTFTATGDAEQPGACGLVGGQCSVA</sequence>
<feature type="region of interest" description="Disordered" evidence="1">
    <location>
        <begin position="1"/>
        <end position="289"/>
    </location>
</feature>
<dbReference type="Proteomes" id="UP000198953">
    <property type="component" value="Unassembled WGS sequence"/>
</dbReference>
<dbReference type="STRING" id="46177.SAMN05660976_05892"/>
<feature type="compositionally biased region" description="Acidic residues" evidence="1">
    <location>
        <begin position="343"/>
        <end position="366"/>
    </location>
</feature>
<feature type="compositionally biased region" description="Low complexity" evidence="1">
    <location>
        <begin position="392"/>
        <end position="401"/>
    </location>
</feature>
<feature type="compositionally biased region" description="Low complexity" evidence="1">
    <location>
        <begin position="91"/>
        <end position="100"/>
    </location>
</feature>
<evidence type="ECO:0008006" key="4">
    <source>
        <dbReference type="Google" id="ProtNLM"/>
    </source>
</evidence>
<evidence type="ECO:0000313" key="2">
    <source>
        <dbReference type="EMBL" id="SEM71567.1"/>
    </source>
</evidence>
<feature type="compositionally biased region" description="Low complexity" evidence="1">
    <location>
        <begin position="154"/>
        <end position="167"/>
    </location>
</feature>
<feature type="region of interest" description="Disordered" evidence="1">
    <location>
        <begin position="311"/>
        <end position="464"/>
    </location>
</feature>
<proteinExistence type="predicted"/>